<dbReference type="EMBL" id="JAVDUJ010000001">
    <property type="protein sequence ID" value="MDR6939794.1"/>
    <property type="molecule type" value="Genomic_DNA"/>
</dbReference>
<dbReference type="InterPro" id="IPR022104">
    <property type="entry name" value="DUF3644"/>
</dbReference>
<feature type="region of interest" description="Disordered" evidence="1">
    <location>
        <begin position="1"/>
        <end position="22"/>
    </location>
</feature>
<organism evidence="3 4">
    <name type="scientific">Arcanobacterium hippocoleae</name>
    <dbReference type="NCBI Taxonomy" id="149017"/>
    <lineage>
        <taxon>Bacteria</taxon>
        <taxon>Bacillati</taxon>
        <taxon>Actinomycetota</taxon>
        <taxon>Actinomycetes</taxon>
        <taxon>Actinomycetales</taxon>
        <taxon>Actinomycetaceae</taxon>
        <taxon>Arcanobacterium</taxon>
    </lineage>
</organism>
<evidence type="ECO:0000259" key="2">
    <source>
        <dbReference type="Pfam" id="PF12358"/>
    </source>
</evidence>
<reference evidence="3 4" key="1">
    <citation type="submission" date="2023-07" db="EMBL/GenBank/DDBJ databases">
        <title>Sequencing the genomes of 1000 actinobacteria strains.</title>
        <authorList>
            <person name="Klenk H.-P."/>
        </authorList>
    </citation>
    <scope>NUCLEOTIDE SEQUENCE [LARGE SCALE GENOMIC DNA]</scope>
    <source>
        <strain evidence="3 4">DSM 15539</strain>
    </source>
</reference>
<accession>A0ABU1T355</accession>
<comment type="caution">
    <text evidence="3">The sequence shown here is derived from an EMBL/GenBank/DDBJ whole genome shotgun (WGS) entry which is preliminary data.</text>
</comment>
<dbReference type="Pfam" id="PF12358">
    <property type="entry name" value="DUF3644"/>
    <property type="match status" value="1"/>
</dbReference>
<feature type="domain" description="DUF3644" evidence="2">
    <location>
        <begin position="36"/>
        <end position="130"/>
    </location>
</feature>
<dbReference type="RefSeq" id="WP_309956756.1">
    <property type="nucleotide sequence ID" value="NZ_JAVDUJ010000001.1"/>
</dbReference>
<evidence type="ECO:0000256" key="1">
    <source>
        <dbReference type="SAM" id="MobiDB-lite"/>
    </source>
</evidence>
<dbReference type="Proteomes" id="UP001266099">
    <property type="component" value="Unassembled WGS sequence"/>
</dbReference>
<evidence type="ECO:0000313" key="3">
    <source>
        <dbReference type="EMBL" id="MDR6939794.1"/>
    </source>
</evidence>
<proteinExistence type="predicted"/>
<keyword evidence="4" id="KW-1185">Reference proteome</keyword>
<name>A0ABU1T355_9ACTO</name>
<gene>
    <name evidence="3" type="ORF">J2S36_001337</name>
</gene>
<evidence type="ECO:0000313" key="4">
    <source>
        <dbReference type="Proteomes" id="UP001266099"/>
    </source>
</evidence>
<sequence>MDSLGEESQIPPEWDEKIAKTRHDMNTSEQKALYERLLNKSQELFTLAVELYNRPTIRYHAEGCAIFLCSAWELMLKATILQRDGNAALYYKNSSRTLSLEDCLKKVFTNEKDPLRKNMDKIVDLRNTSTQEKY</sequence>
<protein>
    <recommendedName>
        <fullName evidence="2">DUF3644 domain-containing protein</fullName>
    </recommendedName>
</protein>